<dbReference type="PANTHER" id="PTHR11461:SF165">
    <property type="entry name" value="ALPHA-1-ANTITRYPSIN"/>
    <property type="match status" value="1"/>
</dbReference>
<feature type="compositionally biased region" description="Polar residues" evidence="7">
    <location>
        <begin position="31"/>
        <end position="40"/>
    </location>
</feature>
<gene>
    <name evidence="11" type="primary">LOC110090676</name>
</gene>
<feature type="signal peptide" evidence="8">
    <location>
        <begin position="1"/>
        <end position="17"/>
    </location>
</feature>
<keyword evidence="10" id="KW-1185">Reference proteome</keyword>
<dbReference type="Gene3D" id="3.30.497.10">
    <property type="entry name" value="Antithrombin, subunit I, domain 2"/>
    <property type="match status" value="1"/>
</dbReference>
<dbReference type="InterPro" id="IPR042185">
    <property type="entry name" value="Serpin_sf_2"/>
</dbReference>
<evidence type="ECO:0000256" key="2">
    <source>
        <dbReference type="ARBA" id="ARBA00022690"/>
    </source>
</evidence>
<feature type="chain" id="PRO_5047316075" evidence="8">
    <location>
        <begin position="18"/>
        <end position="427"/>
    </location>
</feature>
<dbReference type="GeneID" id="110090676"/>
<evidence type="ECO:0000256" key="5">
    <source>
        <dbReference type="ARBA" id="ARBA00023180"/>
    </source>
</evidence>
<keyword evidence="5" id="KW-0325">Glycoprotein</keyword>
<dbReference type="Pfam" id="PF00079">
    <property type="entry name" value="Serpin"/>
    <property type="match status" value="1"/>
</dbReference>
<dbReference type="PANTHER" id="PTHR11461">
    <property type="entry name" value="SERINE PROTEASE INHIBITOR, SERPIN"/>
    <property type="match status" value="1"/>
</dbReference>
<dbReference type="Gene3D" id="2.30.39.10">
    <property type="entry name" value="Alpha-1-antitrypsin, domain 1"/>
    <property type="match status" value="1"/>
</dbReference>
<proteinExistence type="inferred from homology"/>
<comment type="similarity">
    <text evidence="1 6">Belongs to the serpin family.</text>
</comment>
<name>A0ABM5FBD2_9SAUR</name>
<protein>
    <submittedName>
        <fullName evidence="11">Alpha-1-antitrypsin-like</fullName>
    </submittedName>
</protein>
<dbReference type="InterPro" id="IPR000215">
    <property type="entry name" value="Serpin_fam"/>
</dbReference>
<evidence type="ECO:0000256" key="8">
    <source>
        <dbReference type="SAM" id="SignalP"/>
    </source>
</evidence>
<keyword evidence="4" id="KW-0722">Serine protease inhibitor</keyword>
<feature type="domain" description="Serpin" evidence="9">
    <location>
        <begin position="64"/>
        <end position="421"/>
    </location>
</feature>
<feature type="region of interest" description="Disordered" evidence="7">
    <location>
        <begin position="21"/>
        <end position="44"/>
    </location>
</feature>
<dbReference type="Proteomes" id="UP001652642">
    <property type="component" value="Chromosome 1"/>
</dbReference>
<evidence type="ECO:0000256" key="6">
    <source>
        <dbReference type="RuleBase" id="RU000411"/>
    </source>
</evidence>
<accession>A0ABM5FBD2</accession>
<evidence type="ECO:0000256" key="3">
    <source>
        <dbReference type="ARBA" id="ARBA00022729"/>
    </source>
</evidence>
<sequence length="427" mass="48579">MKSIYLSFLLIVLQVHSYHHPRHHRSPDGNKITSEDQQPSLDEEQGNKFPYYQKIALNNANFAFELYRLIASHTTDKNIFFSPLSISTAFGMLTLGARSETQNQIFKGLAFNLSEIEENEIHKGFHQLIHELSHSSNKAQVHIGNALFIEETLKILPKFLEDVKSLYEAEGFSSNFADLASAKHQINEYVRNKTQGKITQAVEDLDPHTVLIVINYIYFKAFWENPFDADLTREEDFFPDANTTVKVNMMYRQGYYNMLYDKDLSCYVVEVPYKGNASALFILPDEGKMQQVEGALSIEILAKWKTSFTLREIHLLIPKVLFSASYDVKELLQKLGIIEVFTDNADLSGITGQPNLKVSKALHKVVVDIHESGTEAAAVTVIDITPRSNPHTTIKYNRPSLLLIVNKATQTILFAGKIFNPTKQWLF</sequence>
<dbReference type="SUPFAM" id="SSF56574">
    <property type="entry name" value="Serpins"/>
    <property type="match status" value="1"/>
</dbReference>
<evidence type="ECO:0000256" key="7">
    <source>
        <dbReference type="SAM" id="MobiDB-lite"/>
    </source>
</evidence>
<evidence type="ECO:0000256" key="1">
    <source>
        <dbReference type="ARBA" id="ARBA00009500"/>
    </source>
</evidence>
<keyword evidence="3 8" id="KW-0732">Signal</keyword>
<organism evidence="10 11">
    <name type="scientific">Pogona vitticeps</name>
    <name type="common">central bearded dragon</name>
    <dbReference type="NCBI Taxonomy" id="103695"/>
    <lineage>
        <taxon>Eukaryota</taxon>
        <taxon>Metazoa</taxon>
        <taxon>Chordata</taxon>
        <taxon>Craniata</taxon>
        <taxon>Vertebrata</taxon>
        <taxon>Euteleostomi</taxon>
        <taxon>Lepidosauria</taxon>
        <taxon>Squamata</taxon>
        <taxon>Bifurcata</taxon>
        <taxon>Unidentata</taxon>
        <taxon>Episquamata</taxon>
        <taxon>Toxicofera</taxon>
        <taxon>Iguania</taxon>
        <taxon>Acrodonta</taxon>
        <taxon>Agamidae</taxon>
        <taxon>Amphibolurinae</taxon>
        <taxon>Pogona</taxon>
    </lineage>
</organism>
<keyword evidence="2" id="KW-0646">Protease inhibitor</keyword>
<evidence type="ECO:0000313" key="11">
    <source>
        <dbReference type="RefSeq" id="XP_072842712.1"/>
    </source>
</evidence>
<dbReference type="CDD" id="cd19548">
    <property type="entry name" value="serpinA_A1AT-like"/>
    <property type="match status" value="1"/>
</dbReference>
<evidence type="ECO:0000259" key="9">
    <source>
        <dbReference type="SMART" id="SM00093"/>
    </source>
</evidence>
<dbReference type="PRINTS" id="PR00780">
    <property type="entry name" value="LEUSERPINII"/>
</dbReference>
<dbReference type="Gene3D" id="2.10.310.10">
    <property type="entry name" value="Serpins superfamily"/>
    <property type="match status" value="1"/>
</dbReference>
<dbReference type="SMART" id="SM00093">
    <property type="entry name" value="SERPIN"/>
    <property type="match status" value="1"/>
</dbReference>
<reference evidence="11" key="2">
    <citation type="submission" date="2025-08" db="UniProtKB">
        <authorList>
            <consortium name="RefSeq"/>
        </authorList>
    </citation>
    <scope>IDENTIFICATION</scope>
</reference>
<evidence type="ECO:0000256" key="4">
    <source>
        <dbReference type="ARBA" id="ARBA00022900"/>
    </source>
</evidence>
<dbReference type="InterPro" id="IPR036186">
    <property type="entry name" value="Serpin_sf"/>
</dbReference>
<evidence type="ECO:0000313" key="10">
    <source>
        <dbReference type="Proteomes" id="UP001652642"/>
    </source>
</evidence>
<dbReference type="InterPro" id="IPR023796">
    <property type="entry name" value="Serpin_dom"/>
</dbReference>
<dbReference type="InterPro" id="IPR042178">
    <property type="entry name" value="Serpin_sf_1"/>
</dbReference>
<dbReference type="RefSeq" id="XP_072842712.1">
    <property type="nucleotide sequence ID" value="XM_072986611.1"/>
</dbReference>
<reference evidence="10" key="1">
    <citation type="submission" date="2025-05" db="UniProtKB">
        <authorList>
            <consortium name="RefSeq"/>
        </authorList>
    </citation>
    <scope>NUCLEOTIDE SEQUENCE [LARGE SCALE GENOMIC DNA]</scope>
</reference>